<dbReference type="EMBL" id="MSDQ01000006">
    <property type="protein sequence ID" value="OLO12375.1"/>
    <property type="molecule type" value="Genomic_DNA"/>
</dbReference>
<dbReference type="Proteomes" id="UP000186806">
    <property type="component" value="Unassembled WGS sequence"/>
</dbReference>
<evidence type="ECO:0000259" key="10">
    <source>
        <dbReference type="Pfam" id="PF04290"/>
    </source>
</evidence>
<keyword evidence="4 9" id="KW-0997">Cell inner membrane</keyword>
<comment type="subunit">
    <text evidence="9">The complex comprises the extracytoplasmic solute receptor protein and the two transmembrane proteins.</text>
</comment>
<proteinExistence type="inferred from homology"/>
<accession>A0A1Q8TFB0</accession>
<comment type="function">
    <text evidence="9">Part of the tripartite ATP-independent periplasmic (TRAP) transport system.</text>
</comment>
<dbReference type="RefSeq" id="WP_075368024.1">
    <property type="nucleotide sequence ID" value="NZ_MSDQ01000006.1"/>
</dbReference>
<feature type="transmembrane region" description="Helical" evidence="9">
    <location>
        <begin position="147"/>
        <end position="171"/>
    </location>
</feature>
<comment type="subcellular location">
    <subcellularLocation>
        <location evidence="1 9">Cell inner membrane</location>
        <topology evidence="1 9">Multi-pass membrane protein</topology>
    </subcellularLocation>
</comment>
<dbReference type="PANTHER" id="PTHR35011:SF11">
    <property type="entry name" value="TRAP TRANSPORTER SMALL PERMEASE PROTEIN"/>
    <property type="match status" value="1"/>
</dbReference>
<evidence type="ECO:0000313" key="12">
    <source>
        <dbReference type="Proteomes" id="UP000186806"/>
    </source>
</evidence>
<organism evidence="11 12">
    <name type="scientific">Chromohalobacter japonicus</name>
    <dbReference type="NCBI Taxonomy" id="223900"/>
    <lineage>
        <taxon>Bacteria</taxon>
        <taxon>Pseudomonadati</taxon>
        <taxon>Pseudomonadota</taxon>
        <taxon>Gammaproteobacteria</taxon>
        <taxon>Oceanospirillales</taxon>
        <taxon>Halomonadaceae</taxon>
        <taxon>Chromohalobacter</taxon>
    </lineage>
</organism>
<keyword evidence="5 9" id="KW-0812">Transmembrane</keyword>
<evidence type="ECO:0000313" key="11">
    <source>
        <dbReference type="EMBL" id="OLO12375.1"/>
    </source>
</evidence>
<keyword evidence="7 9" id="KW-0472">Membrane</keyword>
<evidence type="ECO:0000256" key="8">
    <source>
        <dbReference type="ARBA" id="ARBA00038436"/>
    </source>
</evidence>
<keyword evidence="6 9" id="KW-1133">Transmembrane helix</keyword>
<dbReference type="InterPro" id="IPR055348">
    <property type="entry name" value="DctQ"/>
</dbReference>
<protein>
    <recommendedName>
        <fullName evidence="9">TRAP transporter small permease protein</fullName>
    </recommendedName>
</protein>
<keyword evidence="3" id="KW-1003">Cell membrane</keyword>
<evidence type="ECO:0000256" key="6">
    <source>
        <dbReference type="ARBA" id="ARBA00022989"/>
    </source>
</evidence>
<comment type="similarity">
    <text evidence="8 9">Belongs to the TRAP transporter small permease family.</text>
</comment>
<keyword evidence="12" id="KW-1185">Reference proteome</keyword>
<dbReference type="GO" id="GO:0015740">
    <property type="term" value="P:C4-dicarboxylate transport"/>
    <property type="evidence" value="ECO:0007669"/>
    <property type="project" value="TreeGrafter"/>
</dbReference>
<reference evidence="11 12" key="1">
    <citation type="submission" date="2016-12" db="EMBL/GenBank/DDBJ databases">
        <title>Draft genome sequences of strains Salinicola socius SMB35, Salinicola sp. MH3R3-1 and Chromohalobacter sp. SMB17 from the Verkhnekamsk potash mining region of Russia.</title>
        <authorList>
            <person name="Mavrodi D.V."/>
            <person name="Olsson B.E."/>
            <person name="Korsakova E.S."/>
            <person name="Pyankova A."/>
            <person name="Mavrodi O.V."/>
            <person name="Plotnikova E.G."/>
        </authorList>
    </citation>
    <scope>NUCLEOTIDE SEQUENCE [LARGE SCALE GENOMIC DNA]</scope>
    <source>
        <strain evidence="11 12">SMB17</strain>
    </source>
</reference>
<feature type="domain" description="Tripartite ATP-independent periplasmic transporters DctQ component" evidence="10">
    <location>
        <begin position="45"/>
        <end position="169"/>
    </location>
</feature>
<evidence type="ECO:0000256" key="3">
    <source>
        <dbReference type="ARBA" id="ARBA00022475"/>
    </source>
</evidence>
<evidence type="ECO:0000256" key="9">
    <source>
        <dbReference type="RuleBase" id="RU369079"/>
    </source>
</evidence>
<comment type="caution">
    <text evidence="11">The sequence shown here is derived from an EMBL/GenBank/DDBJ whole genome shotgun (WGS) entry which is preliminary data.</text>
</comment>
<evidence type="ECO:0000256" key="4">
    <source>
        <dbReference type="ARBA" id="ARBA00022519"/>
    </source>
</evidence>
<feature type="transmembrane region" description="Helical" evidence="9">
    <location>
        <begin position="106"/>
        <end position="127"/>
    </location>
</feature>
<evidence type="ECO:0000256" key="5">
    <source>
        <dbReference type="ARBA" id="ARBA00022692"/>
    </source>
</evidence>
<sequence length="178" mass="20256">MARAASNDKTDTHSFEGQGEKVAFYFRGYALEDYVALLVFWALCADVFIQFFSRYVMGSSLGWTEEMARYLLIALTFLGSALAVRRHSHIYVEYFFQRFTMPAQKIIQGLVDLGRCLFFGVLTYLAFQMATRTQSMMASMDYPKSIIYYAASAGLLLMTLRSVQIIAARWISSSSLSR</sequence>
<keyword evidence="2 9" id="KW-0813">Transport</keyword>
<dbReference type="InterPro" id="IPR007387">
    <property type="entry name" value="TRAP_DctQ"/>
</dbReference>
<feature type="transmembrane region" description="Helical" evidence="9">
    <location>
        <begin position="67"/>
        <end position="85"/>
    </location>
</feature>
<gene>
    <name evidence="11" type="ORF">BTW10_02535</name>
</gene>
<dbReference type="Pfam" id="PF04290">
    <property type="entry name" value="DctQ"/>
    <property type="match status" value="1"/>
</dbReference>
<dbReference type="GO" id="GO:0005886">
    <property type="term" value="C:plasma membrane"/>
    <property type="evidence" value="ECO:0007669"/>
    <property type="project" value="UniProtKB-SubCell"/>
</dbReference>
<evidence type="ECO:0000256" key="1">
    <source>
        <dbReference type="ARBA" id="ARBA00004429"/>
    </source>
</evidence>
<name>A0A1Q8TFB0_9GAMM</name>
<dbReference type="AlphaFoldDB" id="A0A1Q8TFB0"/>
<feature type="transmembrane region" description="Helical" evidence="9">
    <location>
        <begin position="34"/>
        <end position="55"/>
    </location>
</feature>
<dbReference type="PANTHER" id="PTHR35011">
    <property type="entry name" value="2,3-DIKETO-L-GULONATE TRAP TRANSPORTER SMALL PERMEASE PROTEIN YIAM"/>
    <property type="match status" value="1"/>
</dbReference>
<evidence type="ECO:0000256" key="2">
    <source>
        <dbReference type="ARBA" id="ARBA00022448"/>
    </source>
</evidence>
<evidence type="ECO:0000256" key="7">
    <source>
        <dbReference type="ARBA" id="ARBA00023136"/>
    </source>
</evidence>
<dbReference type="GO" id="GO:0022857">
    <property type="term" value="F:transmembrane transporter activity"/>
    <property type="evidence" value="ECO:0007669"/>
    <property type="project" value="UniProtKB-UniRule"/>
</dbReference>